<feature type="region of interest" description="Disordered" evidence="1">
    <location>
        <begin position="1"/>
        <end position="31"/>
    </location>
</feature>
<evidence type="ECO:0000256" key="1">
    <source>
        <dbReference type="SAM" id="MobiDB-lite"/>
    </source>
</evidence>
<sequence length="101" mass="10089">ELGLDEVPTKLQNPEGIPSALAGSGGRSSESIDQQYLGAAAAAAVVTSTVSAPPSPPPPPPPPPPLELANCNTTVARVSPPQKNNSLKSKIPHHSPGGSEG</sequence>
<proteinExistence type="predicted"/>
<accession>A0AAV2Q2E7</accession>
<organism evidence="2 3">
    <name type="scientific">Meganyctiphanes norvegica</name>
    <name type="common">Northern krill</name>
    <name type="synonym">Thysanopoda norvegica</name>
    <dbReference type="NCBI Taxonomy" id="48144"/>
    <lineage>
        <taxon>Eukaryota</taxon>
        <taxon>Metazoa</taxon>
        <taxon>Ecdysozoa</taxon>
        <taxon>Arthropoda</taxon>
        <taxon>Crustacea</taxon>
        <taxon>Multicrustacea</taxon>
        <taxon>Malacostraca</taxon>
        <taxon>Eumalacostraca</taxon>
        <taxon>Eucarida</taxon>
        <taxon>Euphausiacea</taxon>
        <taxon>Euphausiidae</taxon>
        <taxon>Meganyctiphanes</taxon>
    </lineage>
</organism>
<dbReference type="Proteomes" id="UP001497623">
    <property type="component" value="Unassembled WGS sequence"/>
</dbReference>
<protein>
    <submittedName>
        <fullName evidence="2">Uncharacterized protein</fullName>
    </submittedName>
</protein>
<comment type="caution">
    <text evidence="2">The sequence shown here is derived from an EMBL/GenBank/DDBJ whole genome shotgun (WGS) entry which is preliminary data.</text>
</comment>
<name>A0AAV2Q2E7_MEGNR</name>
<feature type="non-terminal residue" evidence="2">
    <location>
        <position position="1"/>
    </location>
</feature>
<feature type="region of interest" description="Disordered" evidence="1">
    <location>
        <begin position="48"/>
        <end position="101"/>
    </location>
</feature>
<evidence type="ECO:0000313" key="3">
    <source>
        <dbReference type="Proteomes" id="UP001497623"/>
    </source>
</evidence>
<evidence type="ECO:0000313" key="2">
    <source>
        <dbReference type="EMBL" id="CAL4067339.1"/>
    </source>
</evidence>
<dbReference type="AlphaFoldDB" id="A0AAV2Q2E7"/>
<reference evidence="2 3" key="1">
    <citation type="submission" date="2024-05" db="EMBL/GenBank/DDBJ databases">
        <authorList>
            <person name="Wallberg A."/>
        </authorList>
    </citation>
    <scope>NUCLEOTIDE SEQUENCE [LARGE SCALE GENOMIC DNA]</scope>
</reference>
<feature type="compositionally biased region" description="Polar residues" evidence="1">
    <location>
        <begin position="70"/>
        <end position="88"/>
    </location>
</feature>
<dbReference type="EMBL" id="CAXKWB010002647">
    <property type="protein sequence ID" value="CAL4067339.1"/>
    <property type="molecule type" value="Genomic_DNA"/>
</dbReference>
<feature type="compositionally biased region" description="Pro residues" evidence="1">
    <location>
        <begin position="53"/>
        <end position="66"/>
    </location>
</feature>
<keyword evidence="3" id="KW-1185">Reference proteome</keyword>
<gene>
    <name evidence="2" type="ORF">MNOR_LOCUS6415</name>
</gene>